<sequence>MGVTGADVVLVGQFSAKEKNFVALMDAAAAELTARGARVVGRITQRRGVSDGGVRKMNLPYSSRTLLSSGKVLEVAALCEETDADLVVFVTSLTDRQQNVLTGIFDRPAMRLTEIIDVG</sequence>
<organism evidence="2">
    <name type="scientific">Streptomyces sp. NBC_01393</name>
    <dbReference type="NCBI Taxonomy" id="2903851"/>
    <lineage>
        <taxon>Bacteria</taxon>
        <taxon>Bacillati</taxon>
        <taxon>Actinomycetota</taxon>
        <taxon>Actinomycetes</taxon>
        <taxon>Kitasatosporales</taxon>
        <taxon>Streptomycetaceae</taxon>
        <taxon>Streptomyces</taxon>
    </lineage>
</organism>
<protein>
    <recommendedName>
        <fullName evidence="1">GTPase HflX N-terminal domain-containing protein</fullName>
    </recommendedName>
</protein>
<dbReference type="AlphaFoldDB" id="A0AAU3IBS0"/>
<evidence type="ECO:0000259" key="1">
    <source>
        <dbReference type="Pfam" id="PF13167"/>
    </source>
</evidence>
<dbReference type="InterPro" id="IPR025121">
    <property type="entry name" value="GTPase_HflX_N"/>
</dbReference>
<name>A0AAU3IBS0_9ACTN</name>
<dbReference type="Pfam" id="PF13167">
    <property type="entry name" value="GTP-bdg_N"/>
    <property type="match status" value="1"/>
</dbReference>
<gene>
    <name evidence="2" type="ORF">OG699_40765</name>
</gene>
<reference evidence="2" key="1">
    <citation type="submission" date="2022-10" db="EMBL/GenBank/DDBJ databases">
        <title>The complete genomes of actinobacterial strains from the NBC collection.</title>
        <authorList>
            <person name="Joergensen T.S."/>
            <person name="Alvarez Arevalo M."/>
            <person name="Sterndorff E.B."/>
            <person name="Faurdal D."/>
            <person name="Vuksanovic O."/>
            <person name="Mourched A.-S."/>
            <person name="Charusanti P."/>
            <person name="Shaw S."/>
            <person name="Blin K."/>
            <person name="Weber T."/>
        </authorList>
    </citation>
    <scope>NUCLEOTIDE SEQUENCE</scope>
    <source>
        <strain evidence="2">NBC_01393</strain>
    </source>
</reference>
<evidence type="ECO:0000313" key="2">
    <source>
        <dbReference type="EMBL" id="WTZ13765.1"/>
    </source>
</evidence>
<feature type="domain" description="GTPase HflX N-terminal" evidence="1">
    <location>
        <begin position="61"/>
        <end position="110"/>
    </location>
</feature>
<proteinExistence type="predicted"/>
<dbReference type="EMBL" id="CP109546">
    <property type="protein sequence ID" value="WTZ13765.1"/>
    <property type="molecule type" value="Genomic_DNA"/>
</dbReference>
<accession>A0AAU3IBS0</accession>